<feature type="compositionally biased region" description="Polar residues" evidence="2">
    <location>
        <begin position="1"/>
        <end position="11"/>
    </location>
</feature>
<protein>
    <recommendedName>
        <fullName evidence="5">Heat shock factor-binding protein 1</fullName>
    </recommendedName>
</protein>
<feature type="compositionally biased region" description="Polar residues" evidence="2">
    <location>
        <begin position="23"/>
        <end position="39"/>
    </location>
</feature>
<organism evidence="3 4">
    <name type="scientific">Emergomyces africanus</name>
    <dbReference type="NCBI Taxonomy" id="1955775"/>
    <lineage>
        <taxon>Eukaryota</taxon>
        <taxon>Fungi</taxon>
        <taxon>Dikarya</taxon>
        <taxon>Ascomycota</taxon>
        <taxon>Pezizomycotina</taxon>
        <taxon>Eurotiomycetes</taxon>
        <taxon>Eurotiomycetidae</taxon>
        <taxon>Onygenales</taxon>
        <taxon>Ajellomycetaceae</taxon>
        <taxon>Emergomyces</taxon>
    </lineage>
</organism>
<dbReference type="Proteomes" id="UP000091918">
    <property type="component" value="Unassembled WGS sequence"/>
</dbReference>
<reference evidence="3 4" key="1">
    <citation type="submission" date="2015-07" db="EMBL/GenBank/DDBJ databases">
        <title>Emmonsia species relationships and genome sequence.</title>
        <authorList>
            <person name="Cuomo C.A."/>
            <person name="Schwartz I.S."/>
            <person name="Kenyon C."/>
            <person name="de Hoog G.S."/>
            <person name="Govender N.P."/>
            <person name="Botha A."/>
            <person name="Moreno L."/>
            <person name="de Vries M."/>
            <person name="Munoz J.F."/>
            <person name="Stielow J.B."/>
        </authorList>
    </citation>
    <scope>NUCLEOTIDE SEQUENCE [LARGE SCALE GENOMIC DNA]</scope>
    <source>
        <strain evidence="3 4">CBS 136260</strain>
    </source>
</reference>
<evidence type="ECO:0008006" key="5">
    <source>
        <dbReference type="Google" id="ProtNLM"/>
    </source>
</evidence>
<keyword evidence="4" id="KW-1185">Reference proteome</keyword>
<dbReference type="PANTHER" id="PTHR19424">
    <property type="entry name" value="HEAT SHOCK FACTOR BINDING PROTEIN 1"/>
    <property type="match status" value="1"/>
</dbReference>
<accession>A0A1B7NSP9</accession>
<evidence type="ECO:0000313" key="3">
    <source>
        <dbReference type="EMBL" id="OAX79824.1"/>
    </source>
</evidence>
<dbReference type="EMBL" id="LGUA01000884">
    <property type="protein sequence ID" value="OAX79824.1"/>
    <property type="molecule type" value="Genomic_DNA"/>
</dbReference>
<comment type="similarity">
    <text evidence="1">Belongs to the HSBP1 family.</text>
</comment>
<feature type="region of interest" description="Disordered" evidence="2">
    <location>
        <begin position="1"/>
        <end position="39"/>
    </location>
</feature>
<evidence type="ECO:0000313" key="4">
    <source>
        <dbReference type="Proteomes" id="UP000091918"/>
    </source>
</evidence>
<dbReference type="GO" id="GO:0070370">
    <property type="term" value="P:cellular heat acclimation"/>
    <property type="evidence" value="ECO:0007669"/>
    <property type="project" value="TreeGrafter"/>
</dbReference>
<evidence type="ECO:0000256" key="2">
    <source>
        <dbReference type="SAM" id="MobiDB-lite"/>
    </source>
</evidence>
<comment type="caution">
    <text evidence="3">The sequence shown here is derived from an EMBL/GenBank/DDBJ whole genome shotgun (WGS) entry which is preliminary data.</text>
</comment>
<dbReference type="GO" id="GO:0003714">
    <property type="term" value="F:transcription corepressor activity"/>
    <property type="evidence" value="ECO:0007669"/>
    <property type="project" value="InterPro"/>
</dbReference>
<dbReference type="PANTHER" id="PTHR19424:SF0">
    <property type="entry name" value="HEAT SHOCK FACTOR BINDING PROTEIN 1"/>
    <property type="match status" value="1"/>
</dbReference>
<dbReference type="Pfam" id="PF06825">
    <property type="entry name" value="HSBP1"/>
    <property type="match status" value="1"/>
</dbReference>
<dbReference type="InterPro" id="IPR009643">
    <property type="entry name" value="HS1-bd"/>
</dbReference>
<dbReference type="GO" id="GO:0005829">
    <property type="term" value="C:cytosol"/>
    <property type="evidence" value="ECO:0007669"/>
    <property type="project" value="TreeGrafter"/>
</dbReference>
<feature type="compositionally biased region" description="Low complexity" evidence="2">
    <location>
        <begin position="12"/>
        <end position="22"/>
    </location>
</feature>
<sequence length="91" mass="9922">MSTPNRRPSQLNSKNGNINTNNKHSSIQEATTAGHESSTQLAQAVDELLDQLQNKFDKVSTEVIGKLDDMARRLDQLEASLASSPEANVTN</sequence>
<gene>
    <name evidence="3" type="ORF">ACJ72_05856</name>
</gene>
<proteinExistence type="inferred from homology"/>
<dbReference type="OrthoDB" id="4159489at2759"/>
<dbReference type="AlphaFoldDB" id="A0A1B7NSP9"/>
<name>A0A1B7NSP9_9EURO</name>
<dbReference type="Gene3D" id="1.20.5.430">
    <property type="match status" value="1"/>
</dbReference>
<dbReference type="STRING" id="1658172.A0A1B7NSP9"/>
<dbReference type="GO" id="GO:0005634">
    <property type="term" value="C:nucleus"/>
    <property type="evidence" value="ECO:0007669"/>
    <property type="project" value="TreeGrafter"/>
</dbReference>
<evidence type="ECO:0000256" key="1">
    <source>
        <dbReference type="ARBA" id="ARBA00006349"/>
    </source>
</evidence>